<evidence type="ECO:0000256" key="1">
    <source>
        <dbReference type="ARBA" id="ARBA00001974"/>
    </source>
</evidence>
<evidence type="ECO:0000256" key="2">
    <source>
        <dbReference type="ARBA" id="ARBA00004253"/>
    </source>
</evidence>
<keyword evidence="5" id="KW-0274">FAD</keyword>
<dbReference type="VEuPathDB" id="VectorBase:BGLB035805"/>
<comment type="similarity">
    <text evidence="3">Belongs to the DAMOX/DASOX family.</text>
</comment>
<evidence type="ECO:0000256" key="5">
    <source>
        <dbReference type="ARBA" id="ARBA00022827"/>
    </source>
</evidence>
<reference evidence="8" key="1">
    <citation type="submission" date="2020-05" db="UniProtKB">
        <authorList>
            <consortium name="EnsemblMetazoa"/>
        </authorList>
    </citation>
    <scope>IDENTIFICATION</scope>
    <source>
        <strain evidence="8">BB02</strain>
    </source>
</reference>
<dbReference type="Pfam" id="PF01266">
    <property type="entry name" value="DAO"/>
    <property type="match status" value="1"/>
</dbReference>
<dbReference type="Gene3D" id="3.40.50.720">
    <property type="entry name" value="NAD(P)-binding Rossmann-like Domain"/>
    <property type="match status" value="2"/>
</dbReference>
<dbReference type="InterPro" id="IPR006181">
    <property type="entry name" value="D-amino_acid_oxidase_CS"/>
</dbReference>
<dbReference type="GO" id="GO:0019478">
    <property type="term" value="P:D-amino acid catabolic process"/>
    <property type="evidence" value="ECO:0007669"/>
    <property type="project" value="TreeGrafter"/>
</dbReference>
<comment type="subcellular location">
    <subcellularLocation>
        <location evidence="2">Peroxisome matrix</location>
    </subcellularLocation>
</comment>
<evidence type="ECO:0000313" key="8">
    <source>
        <dbReference type="EnsemblMetazoa" id="BGLB035805-PA"/>
    </source>
</evidence>
<dbReference type="GO" id="GO:0003884">
    <property type="term" value="F:D-amino-acid oxidase activity"/>
    <property type="evidence" value="ECO:0007669"/>
    <property type="project" value="InterPro"/>
</dbReference>
<name>A0A2C9LWM2_BIOGL</name>
<dbReference type="GO" id="GO:0005782">
    <property type="term" value="C:peroxisomal matrix"/>
    <property type="evidence" value="ECO:0007669"/>
    <property type="project" value="UniProtKB-SubCell"/>
</dbReference>
<dbReference type="PANTHER" id="PTHR11530">
    <property type="entry name" value="D-AMINO ACID OXIDASE"/>
    <property type="match status" value="1"/>
</dbReference>
<proteinExistence type="inferred from homology"/>
<evidence type="ECO:0000256" key="3">
    <source>
        <dbReference type="ARBA" id="ARBA00006730"/>
    </source>
</evidence>
<feature type="domain" description="FAD dependent oxidoreductase" evidence="7">
    <location>
        <begin position="5"/>
        <end position="202"/>
    </location>
</feature>
<protein>
    <recommendedName>
        <fullName evidence="7">FAD dependent oxidoreductase domain-containing protein</fullName>
    </recommendedName>
</protein>
<keyword evidence="4" id="KW-0285">Flavoprotein</keyword>
<gene>
    <name evidence="8" type="primary">106062007</name>
</gene>
<keyword evidence="6" id="KW-0560">Oxidoreductase</keyword>
<evidence type="ECO:0000313" key="9">
    <source>
        <dbReference type="Proteomes" id="UP000076420"/>
    </source>
</evidence>
<organism evidence="8 9">
    <name type="scientific">Biomphalaria glabrata</name>
    <name type="common">Bloodfluke planorb</name>
    <name type="synonym">Freshwater snail</name>
    <dbReference type="NCBI Taxonomy" id="6526"/>
    <lineage>
        <taxon>Eukaryota</taxon>
        <taxon>Metazoa</taxon>
        <taxon>Spiralia</taxon>
        <taxon>Lophotrochozoa</taxon>
        <taxon>Mollusca</taxon>
        <taxon>Gastropoda</taxon>
        <taxon>Heterobranchia</taxon>
        <taxon>Euthyneura</taxon>
        <taxon>Panpulmonata</taxon>
        <taxon>Hygrophila</taxon>
        <taxon>Lymnaeoidea</taxon>
        <taxon>Planorbidae</taxon>
        <taxon>Biomphalaria</taxon>
    </lineage>
</organism>
<dbReference type="VEuPathDB" id="VectorBase:BGLAX_050988"/>
<dbReference type="InterPro" id="IPR023209">
    <property type="entry name" value="DAO"/>
</dbReference>
<dbReference type="EnsemblMetazoa" id="BGLB035805-RA">
    <property type="protein sequence ID" value="BGLB035805-PA"/>
    <property type="gene ID" value="BGLB035805"/>
</dbReference>
<accession>A0A2C9LWM2</accession>
<dbReference type="KEGG" id="bgt:106062007"/>
<evidence type="ECO:0000256" key="4">
    <source>
        <dbReference type="ARBA" id="ARBA00022630"/>
    </source>
</evidence>
<dbReference type="Proteomes" id="UP000076420">
    <property type="component" value="Unassembled WGS sequence"/>
</dbReference>
<dbReference type="SUPFAM" id="SSF51971">
    <property type="entry name" value="Nucleotide-binding domain"/>
    <property type="match status" value="1"/>
</dbReference>
<dbReference type="GO" id="GO:0071949">
    <property type="term" value="F:FAD binding"/>
    <property type="evidence" value="ECO:0007669"/>
    <property type="project" value="InterPro"/>
</dbReference>
<dbReference type="PANTHER" id="PTHR11530:SF11">
    <property type="entry name" value="D-ASPARTATE OXIDASE"/>
    <property type="match status" value="1"/>
</dbReference>
<evidence type="ECO:0000256" key="6">
    <source>
        <dbReference type="ARBA" id="ARBA00023002"/>
    </source>
</evidence>
<evidence type="ECO:0000259" key="7">
    <source>
        <dbReference type="Pfam" id="PF01266"/>
    </source>
</evidence>
<sequence>MFSRAGYFYTSVQVEVTPYLHWLMRRFKENGGKVRKAKITNLNQVAQDCDLIVTCCSLGARELLQDKEIGPTRGQVIRVIAPWVKHFYFYKPKSGMADYSYILPGTSEIVVGGTAQKGDWRTTIDDQDSTKIWETACQVMPVLSKAKKVREWAGLRPSRDNVRLEKEIIQVGDKKMKVVHNYGFGGSGITIHWGCALETAKMVLELLGCQGSSVNSRL</sequence>
<dbReference type="STRING" id="6526.A0A2C9LWM2"/>
<dbReference type="InterPro" id="IPR006076">
    <property type="entry name" value="FAD-dep_OxRdtase"/>
</dbReference>
<comment type="cofactor">
    <cofactor evidence="1">
        <name>FAD</name>
        <dbReference type="ChEBI" id="CHEBI:57692"/>
    </cofactor>
</comment>
<dbReference type="OrthoDB" id="2015447at2759"/>
<dbReference type="SUPFAM" id="SSF54373">
    <property type="entry name" value="FAD-linked reductases, C-terminal domain"/>
    <property type="match status" value="1"/>
</dbReference>
<dbReference type="PROSITE" id="PS00677">
    <property type="entry name" value="DAO"/>
    <property type="match status" value="1"/>
</dbReference>
<dbReference type="AlphaFoldDB" id="A0A2C9LWM2"/>